<dbReference type="KEGG" id="bbes:BESB_076260"/>
<dbReference type="VEuPathDB" id="ToxoDB:BESB_076260"/>
<evidence type="ECO:0000256" key="2">
    <source>
        <dbReference type="ARBA" id="ARBA00022705"/>
    </source>
</evidence>
<feature type="compositionally biased region" description="Acidic residues" evidence="6">
    <location>
        <begin position="418"/>
        <end position="427"/>
    </location>
</feature>
<dbReference type="GO" id="GO:0006270">
    <property type="term" value="P:DNA replication initiation"/>
    <property type="evidence" value="ECO:0007669"/>
    <property type="project" value="TreeGrafter"/>
</dbReference>
<evidence type="ECO:0000256" key="3">
    <source>
        <dbReference type="ARBA" id="ARBA00023125"/>
    </source>
</evidence>
<feature type="region of interest" description="Disordered" evidence="6">
    <location>
        <begin position="926"/>
        <end position="954"/>
    </location>
</feature>
<dbReference type="OrthoDB" id="340077at2759"/>
<dbReference type="GO" id="GO:0003688">
    <property type="term" value="F:DNA replication origin binding"/>
    <property type="evidence" value="ECO:0007669"/>
    <property type="project" value="TreeGrafter"/>
</dbReference>
<feature type="region of interest" description="Disordered" evidence="6">
    <location>
        <begin position="391"/>
        <end position="427"/>
    </location>
</feature>
<evidence type="ECO:0000256" key="5">
    <source>
        <dbReference type="RuleBase" id="RU365058"/>
    </source>
</evidence>
<feature type="compositionally biased region" description="Low complexity" evidence="6">
    <location>
        <begin position="10"/>
        <end position="20"/>
    </location>
</feature>
<keyword evidence="4 5" id="KW-0539">Nucleus</keyword>
<comment type="function">
    <text evidence="5">Component of the origin recognition complex (ORC) that binds origins of replication. DNA-binding is ATP-dependent, however specific DNA sequences that define origins of replication have not been identified so far. ORC is required to assemble the pre-replication complex necessary to initiate DNA replication.</text>
</comment>
<dbReference type="InterPro" id="IPR041664">
    <property type="entry name" value="AAA_16"/>
</dbReference>
<feature type="compositionally biased region" description="Low complexity" evidence="6">
    <location>
        <begin position="167"/>
        <end position="193"/>
    </location>
</feature>
<keyword evidence="9" id="KW-1185">Reference proteome</keyword>
<dbReference type="GO" id="GO:0005664">
    <property type="term" value="C:nuclear origin of replication recognition complex"/>
    <property type="evidence" value="ECO:0007669"/>
    <property type="project" value="TreeGrafter"/>
</dbReference>
<comment type="subunit">
    <text evidence="5">ORC is composed of six subunits.</text>
</comment>
<dbReference type="Gene3D" id="3.40.50.300">
    <property type="entry name" value="P-loop containing nucleotide triphosphate hydrolases"/>
    <property type="match status" value="1"/>
</dbReference>
<dbReference type="SUPFAM" id="SSF52540">
    <property type="entry name" value="P-loop containing nucleoside triphosphate hydrolases"/>
    <property type="match status" value="1"/>
</dbReference>
<evidence type="ECO:0000256" key="1">
    <source>
        <dbReference type="ARBA" id="ARBA00004123"/>
    </source>
</evidence>
<keyword evidence="5" id="KW-0547">Nucleotide-binding</keyword>
<feature type="compositionally biased region" description="Polar residues" evidence="6">
    <location>
        <begin position="21"/>
        <end position="34"/>
    </location>
</feature>
<comment type="similarity">
    <text evidence="5">Belongs to the ORC1 family.</text>
</comment>
<dbReference type="InterPro" id="IPR050311">
    <property type="entry name" value="ORC1/CDC6"/>
</dbReference>
<evidence type="ECO:0000313" key="8">
    <source>
        <dbReference type="EMBL" id="PFH33409.1"/>
    </source>
</evidence>
<sequence length="1013" mass="112665">MPPPPRRCSRASAEEVAASSPLPTRASTRLLSQKSSPSPPVSPRRSAVASSPSSSSSSSSSAASSSLRRSPRKRKDAPSPRKRKDAPSPRKRQASEPATASHRRRRESSDGGGGSSSSFSENEEISSEEGSSSDSFAEEAFSSEASSVSDSESESEDRKQRRRRGKSSSASRQKSANQSSSSRSGKAAKTSRAASKRAAEPEEEEDDGWLDCERSAEDFVCEVPILAGEKTRKFFRKIVVTERHKTNKLVDGRKTEVNLLQYVEVAVADLERETGKRPGSKRGANAEFRNRTAQVMAIFQDFPVHEKSHKGGRRRKQEAGQIMAELRWLYDREDIENHCWWMSVSVSDADLPQETWEVADSDKCEILPADLIDEVVVAHYDRESFSAFFEEEERKEREKERRRNGVDANGEGRKKTQEEEESSDDEEEAVASVILVTHFFCTKTSAILPLSTMDPDSFFQKLQRCSRFYLRHYEASSAERDALQKNKFPGAFGKEGKDGKCDETLHRELVQRAVRRLQLGNIPDTLPCRGKECQHVRQFIRSSILQSGNGEVLYVSGLPGTGKTATVQSVLRELQEEVEEGLLPPFDIADVNAMRLPHPDFLFSVLHRRFFGTKARSTQQAFAALDRYFTSARGRLEAKADRRRDCDALEDDYWSYCDSRGRQKGSRSQSDWAKRIVRGGQERRPCVLVVDEVDCLLTQKQRVLYTLFDWPMHRNARLIVVGIANTVDLPDRILSSRCASRVGFGRLTFNPYTREQIEEILLARLQECRHLFNEAAIKVCARKVANFFGDLRRALQPADIAKAANDLFDSPIKDAITALPWGLKLLLFSLLQAQRVDGGGVPLLQLHNRFQGLLVTGFGSRAEDGEATASESPAESRGEDFRRALSAGKGIEFDELKRMIDVLVQLNVVRLGFYLPRVEAASAAPAADLEEDPVGAGDERRGASSRSASPQKLRKTAKNAALASALGLPQGFGPLRVDPLVDELGGDMQVAIAVPLEDVSSAFLEDPDFRLLL</sequence>
<keyword evidence="2 5" id="KW-0235">DNA replication</keyword>
<dbReference type="PANTHER" id="PTHR10763">
    <property type="entry name" value="CELL DIVISION CONTROL PROTEIN 6-RELATED"/>
    <property type="match status" value="1"/>
</dbReference>
<dbReference type="AlphaFoldDB" id="A0A2A9M638"/>
<feature type="compositionally biased region" description="Low complexity" evidence="6">
    <location>
        <begin position="128"/>
        <end position="150"/>
    </location>
</feature>
<feature type="compositionally biased region" description="Acidic residues" evidence="6">
    <location>
        <begin position="201"/>
        <end position="210"/>
    </location>
</feature>
<accession>A0A2A9M638</accession>
<dbReference type="GO" id="GO:0005524">
    <property type="term" value="F:ATP binding"/>
    <property type="evidence" value="ECO:0007669"/>
    <property type="project" value="UniProtKB-KW"/>
</dbReference>
<dbReference type="InterPro" id="IPR027417">
    <property type="entry name" value="P-loop_NTPase"/>
</dbReference>
<organism evidence="8 9">
    <name type="scientific">Besnoitia besnoiti</name>
    <name type="common">Apicomplexan protozoan</name>
    <dbReference type="NCBI Taxonomy" id="94643"/>
    <lineage>
        <taxon>Eukaryota</taxon>
        <taxon>Sar</taxon>
        <taxon>Alveolata</taxon>
        <taxon>Apicomplexa</taxon>
        <taxon>Conoidasida</taxon>
        <taxon>Coccidia</taxon>
        <taxon>Eucoccidiorida</taxon>
        <taxon>Eimeriorina</taxon>
        <taxon>Sarcocystidae</taxon>
        <taxon>Besnoitia</taxon>
    </lineage>
</organism>
<dbReference type="Pfam" id="PF13191">
    <property type="entry name" value="AAA_16"/>
    <property type="match status" value="1"/>
</dbReference>
<comment type="caution">
    <text evidence="8">The sequence shown here is derived from an EMBL/GenBank/DDBJ whole genome shotgun (WGS) entry which is preliminary data.</text>
</comment>
<dbReference type="RefSeq" id="XP_029217418.1">
    <property type="nucleotide sequence ID" value="XM_029365987.1"/>
</dbReference>
<dbReference type="GeneID" id="40312552"/>
<evidence type="ECO:0000256" key="6">
    <source>
        <dbReference type="SAM" id="MobiDB-lite"/>
    </source>
</evidence>
<reference evidence="8 9" key="1">
    <citation type="submission" date="2017-09" db="EMBL/GenBank/DDBJ databases">
        <title>Genome sequencing of Besnoitia besnoiti strain Bb-Ger1.</title>
        <authorList>
            <person name="Schares G."/>
            <person name="Venepally P."/>
            <person name="Lorenzi H.A."/>
        </authorList>
    </citation>
    <scope>NUCLEOTIDE SEQUENCE [LARGE SCALE GENOMIC DNA]</scope>
    <source>
        <strain evidence="8 9">Bb-Ger1</strain>
    </source>
</reference>
<dbReference type="InterPro" id="IPR003593">
    <property type="entry name" value="AAA+_ATPase"/>
</dbReference>
<dbReference type="PANTHER" id="PTHR10763:SF23">
    <property type="entry name" value="ORIGIN RECOGNITION COMPLEX SUBUNIT 1"/>
    <property type="match status" value="1"/>
</dbReference>
<dbReference type="Gene3D" id="1.10.8.60">
    <property type="match status" value="1"/>
</dbReference>
<evidence type="ECO:0000313" key="9">
    <source>
        <dbReference type="Proteomes" id="UP000224006"/>
    </source>
</evidence>
<keyword evidence="5" id="KW-0067">ATP-binding</keyword>
<evidence type="ECO:0000256" key="4">
    <source>
        <dbReference type="ARBA" id="ARBA00023242"/>
    </source>
</evidence>
<evidence type="ECO:0000259" key="7">
    <source>
        <dbReference type="SMART" id="SM00382"/>
    </source>
</evidence>
<feature type="compositionally biased region" description="Basic and acidic residues" evidence="6">
    <location>
        <begin position="392"/>
        <end position="417"/>
    </location>
</feature>
<proteinExistence type="inferred from homology"/>
<dbReference type="SMART" id="SM00382">
    <property type="entry name" value="AAA"/>
    <property type="match status" value="1"/>
</dbReference>
<dbReference type="EMBL" id="NWUJ01000008">
    <property type="protein sequence ID" value="PFH33409.1"/>
    <property type="molecule type" value="Genomic_DNA"/>
</dbReference>
<dbReference type="Proteomes" id="UP000224006">
    <property type="component" value="Chromosome VII"/>
</dbReference>
<protein>
    <recommendedName>
        <fullName evidence="5">Origin recognition complex subunit 1</fullName>
    </recommendedName>
</protein>
<gene>
    <name evidence="8" type="ORF">BESB_076260</name>
</gene>
<dbReference type="GO" id="GO:0033314">
    <property type="term" value="P:mitotic DNA replication checkpoint signaling"/>
    <property type="evidence" value="ECO:0007669"/>
    <property type="project" value="TreeGrafter"/>
</dbReference>
<feature type="domain" description="AAA+ ATPase" evidence="7">
    <location>
        <begin position="549"/>
        <end position="748"/>
    </location>
</feature>
<feature type="compositionally biased region" description="Low complexity" evidence="6">
    <location>
        <begin position="43"/>
        <end position="68"/>
    </location>
</feature>
<comment type="subcellular location">
    <subcellularLocation>
        <location evidence="1 5">Nucleus</location>
    </subcellularLocation>
</comment>
<keyword evidence="3 5" id="KW-0238">DNA-binding</keyword>
<name>A0A2A9M638_BESBE</name>
<feature type="region of interest" description="Disordered" evidence="6">
    <location>
        <begin position="1"/>
        <end position="210"/>
    </location>
</feature>
<feature type="compositionally biased region" description="Basic residues" evidence="6">
    <location>
        <begin position="69"/>
        <end position="92"/>
    </location>
</feature>
<dbReference type="STRING" id="94643.A0A2A9M638"/>